<dbReference type="PANTHER" id="PTHR23083">
    <property type="entry name" value="TETRATRICOPEPTIDE REPEAT PROTEIN, TPR"/>
    <property type="match status" value="1"/>
</dbReference>
<dbReference type="SMART" id="SM00028">
    <property type="entry name" value="TPR"/>
    <property type="match status" value="3"/>
</dbReference>
<evidence type="ECO:0000256" key="3">
    <source>
        <dbReference type="PROSITE-ProRule" id="PRU00339"/>
    </source>
</evidence>
<dbReference type="PROSITE" id="PS50005">
    <property type="entry name" value="TPR"/>
    <property type="match status" value="1"/>
</dbReference>
<dbReference type="InterPro" id="IPR011990">
    <property type="entry name" value="TPR-like_helical_dom_sf"/>
</dbReference>
<dbReference type="SUPFAM" id="SSF48452">
    <property type="entry name" value="TPR-like"/>
    <property type="match status" value="1"/>
</dbReference>
<reference evidence="4 5" key="1">
    <citation type="submission" date="2015-06" db="EMBL/GenBank/DDBJ databases">
        <title>Expansion of signal transduction pathways in fungi by whole-genome duplication.</title>
        <authorList>
            <consortium name="DOE Joint Genome Institute"/>
            <person name="Corrochano L.M."/>
            <person name="Kuo A."/>
            <person name="Marcet-Houben M."/>
            <person name="Polaino S."/>
            <person name="Salamov A."/>
            <person name="Villalobos J.M."/>
            <person name="Alvarez M.I."/>
            <person name="Avalos J."/>
            <person name="Benito E.P."/>
            <person name="Benoit I."/>
            <person name="Burger G."/>
            <person name="Camino L.P."/>
            <person name="Canovas D."/>
            <person name="Cerda-Olmedo E."/>
            <person name="Cheng J.-F."/>
            <person name="Dominguez A."/>
            <person name="Elias M."/>
            <person name="Eslava A.P."/>
            <person name="Glaser F."/>
            <person name="Grimwood J."/>
            <person name="Gutierrez G."/>
            <person name="Heitman J."/>
            <person name="Henrissat B."/>
            <person name="Iturriaga E.A."/>
            <person name="Lang B.F."/>
            <person name="Lavin J.L."/>
            <person name="Lee S."/>
            <person name="Li W."/>
            <person name="Lindquist E."/>
            <person name="Lopez-Garcia S."/>
            <person name="Luque E.M."/>
            <person name="Marcos A.T."/>
            <person name="Martin J."/>
            <person name="Mccluskey K."/>
            <person name="Medina H.R."/>
            <person name="Miralles-Duran A."/>
            <person name="Miyazaki A."/>
            <person name="Munoz-Torres E."/>
            <person name="Oguiza J.A."/>
            <person name="Ohm R."/>
            <person name="Olmedo M."/>
            <person name="Orejas M."/>
            <person name="Ortiz-Castellanos L."/>
            <person name="Pisabarro A.G."/>
            <person name="Rodriguez-Romero J."/>
            <person name="Ruiz-Herrera J."/>
            <person name="Ruiz-Vazquez R."/>
            <person name="Sanz C."/>
            <person name="Schackwitz W."/>
            <person name="Schmutz J."/>
            <person name="Shahriari M."/>
            <person name="Shelest E."/>
            <person name="Silva-Franco F."/>
            <person name="Soanes D."/>
            <person name="Syed K."/>
            <person name="Tagua V.G."/>
            <person name="Talbot N.J."/>
            <person name="Thon M."/>
            <person name="De Vries R.P."/>
            <person name="Wiebenga A."/>
            <person name="Yadav J.S."/>
            <person name="Braun E.L."/>
            <person name="Baker S."/>
            <person name="Garre V."/>
            <person name="Horwitz B."/>
            <person name="Torres-Martinez S."/>
            <person name="Idnurm A."/>
            <person name="Herrera-Estrella A."/>
            <person name="Gabaldon T."/>
            <person name="Grigoriev I.V."/>
        </authorList>
    </citation>
    <scope>NUCLEOTIDE SEQUENCE [LARGE SCALE GENOMIC DNA]</scope>
    <source>
        <strain evidence="4 5">CBS 277.49</strain>
    </source>
</reference>
<protein>
    <submittedName>
        <fullName evidence="4">Uncharacterized protein</fullName>
    </submittedName>
</protein>
<dbReference type="Proteomes" id="UP000077051">
    <property type="component" value="Unassembled WGS sequence"/>
</dbReference>
<dbReference type="PANTHER" id="PTHR23083:SF464">
    <property type="entry name" value="TETRATRICOPEPTIDE REPEAT DOMAIN 7, ISOFORM A"/>
    <property type="match status" value="1"/>
</dbReference>
<evidence type="ECO:0000256" key="1">
    <source>
        <dbReference type="ARBA" id="ARBA00002550"/>
    </source>
</evidence>
<dbReference type="STRING" id="747725.A0A162R3L1"/>
<dbReference type="OrthoDB" id="29013at2759"/>
<dbReference type="InterPro" id="IPR051722">
    <property type="entry name" value="Endocytosis_PI4K-reg_protein"/>
</dbReference>
<accession>A0A162R3L1</accession>
<organism evidence="4 5">
    <name type="scientific">Mucor lusitanicus CBS 277.49</name>
    <dbReference type="NCBI Taxonomy" id="747725"/>
    <lineage>
        <taxon>Eukaryota</taxon>
        <taxon>Fungi</taxon>
        <taxon>Fungi incertae sedis</taxon>
        <taxon>Mucoromycota</taxon>
        <taxon>Mucoromycotina</taxon>
        <taxon>Mucoromycetes</taxon>
        <taxon>Mucorales</taxon>
        <taxon>Mucorineae</taxon>
        <taxon>Mucoraceae</taxon>
        <taxon>Mucor</taxon>
    </lineage>
</organism>
<keyword evidence="3" id="KW-0802">TPR repeat</keyword>
<name>A0A162R3L1_MUCCL</name>
<feature type="repeat" description="TPR" evidence="3">
    <location>
        <begin position="38"/>
        <end position="71"/>
    </location>
</feature>
<sequence length="152" mass="17343">MLCDLWLLSAEAFLRAGKLEEALKAVSEAENVDWTTHAGVWCLLGRIRLGQNKPDKAIAAFQKGLVTKPNDVHCRIWLAKTYMEQGHLEVAEGLLQAITQENGWDHASAWYYLAEIYKKTDRLDRTKDCLFYALELESTTPIQSFTILPRFV</sequence>
<proteinExistence type="inferred from homology"/>
<evidence type="ECO:0000313" key="5">
    <source>
        <dbReference type="Proteomes" id="UP000077051"/>
    </source>
</evidence>
<dbReference type="InterPro" id="IPR019734">
    <property type="entry name" value="TPR_rpt"/>
</dbReference>
<dbReference type="Pfam" id="PF14559">
    <property type="entry name" value="TPR_19"/>
    <property type="match status" value="1"/>
</dbReference>
<keyword evidence="5" id="KW-1185">Reference proteome</keyword>
<evidence type="ECO:0000313" key="4">
    <source>
        <dbReference type="EMBL" id="OAD08000.1"/>
    </source>
</evidence>
<comment type="caution">
    <text evidence="4">The sequence shown here is derived from an EMBL/GenBank/DDBJ whole genome shotgun (WGS) entry which is preliminary data.</text>
</comment>
<dbReference type="EMBL" id="AMYB01000001">
    <property type="protein sequence ID" value="OAD08000.1"/>
    <property type="molecule type" value="Genomic_DNA"/>
</dbReference>
<dbReference type="AlphaFoldDB" id="A0A162R3L1"/>
<comment type="function">
    <text evidence="1">Involved in endocytosis.</text>
</comment>
<gene>
    <name evidence="4" type="ORF">MUCCIDRAFT_175596</name>
</gene>
<dbReference type="VEuPathDB" id="FungiDB:MUCCIDRAFT_175596"/>
<dbReference type="Gene3D" id="1.25.40.10">
    <property type="entry name" value="Tetratricopeptide repeat domain"/>
    <property type="match status" value="1"/>
</dbReference>
<evidence type="ECO:0000256" key="2">
    <source>
        <dbReference type="ARBA" id="ARBA00038251"/>
    </source>
</evidence>
<comment type="similarity">
    <text evidence="2">Belongs to the YPP1 family.</text>
</comment>